<evidence type="ECO:0000259" key="1">
    <source>
        <dbReference type="Pfam" id="PF01266"/>
    </source>
</evidence>
<dbReference type="InterPro" id="IPR006076">
    <property type="entry name" value="FAD-dep_OxRdtase"/>
</dbReference>
<name>A0AAU7BR44_9FLAO</name>
<organism evidence="2">
    <name type="scientific">Pontimicrobium sp. SW4</name>
    <dbReference type="NCBI Taxonomy" id="3153519"/>
    <lineage>
        <taxon>Bacteria</taxon>
        <taxon>Pseudomonadati</taxon>
        <taxon>Bacteroidota</taxon>
        <taxon>Flavobacteriia</taxon>
        <taxon>Flavobacteriales</taxon>
        <taxon>Flavobacteriaceae</taxon>
        <taxon>Pontimicrobium</taxon>
    </lineage>
</organism>
<sequence>MNKVDYIVVGSGLAGIMFCDVLMQHNKTFMVVDDGSQKSSIVAGGLYNPVVLKRFTPVWKSKEQLDLAIPRYKALEKTLKVRLDYKVPVYRLFASIEEQNNWFLASDKVGLSEYIQPEIHQIENKSIKSDFGFGKVLHTGRIDTKALIDSFKKELKSNNQFVEISFDYDVIQFNQNNVIYKGIEAKHIIFAEGFGLKQNPFFRDLPLKGTKGELLIIHAPKLNIDFVLKSGAFLIPLGEHKYIVGATYEWNDKSNNTTEEARTELLNKLKIFIDCDFEVANQVAGIRPTVIDRRPLVGQHKVHKQLYILNGLGTRGVMIAPYVAKKLYNFIENGVEIDSEINITRFNN</sequence>
<dbReference type="InterPro" id="IPR036188">
    <property type="entry name" value="FAD/NAD-bd_sf"/>
</dbReference>
<accession>A0AAU7BR44</accession>
<dbReference type="AlphaFoldDB" id="A0AAU7BR44"/>
<evidence type="ECO:0000313" key="2">
    <source>
        <dbReference type="EMBL" id="XBG60517.1"/>
    </source>
</evidence>
<feature type="domain" description="FAD dependent oxidoreductase" evidence="1">
    <location>
        <begin position="5"/>
        <end position="327"/>
    </location>
</feature>
<dbReference type="Gene3D" id="3.50.50.60">
    <property type="entry name" value="FAD/NAD(P)-binding domain"/>
    <property type="match status" value="1"/>
</dbReference>
<dbReference type="SUPFAM" id="SSF51971">
    <property type="entry name" value="Nucleotide-binding domain"/>
    <property type="match status" value="1"/>
</dbReference>
<dbReference type="RefSeq" id="WP_347922748.1">
    <property type="nucleotide sequence ID" value="NZ_CP157199.1"/>
</dbReference>
<dbReference type="SUPFAM" id="SSF54373">
    <property type="entry name" value="FAD-linked reductases, C-terminal domain"/>
    <property type="match status" value="1"/>
</dbReference>
<dbReference type="PANTHER" id="PTHR13847">
    <property type="entry name" value="SARCOSINE DEHYDROGENASE-RELATED"/>
    <property type="match status" value="1"/>
</dbReference>
<reference evidence="2" key="1">
    <citation type="submission" date="2024-05" db="EMBL/GenBank/DDBJ databases">
        <title>Pontimicrobium maritimus sp. nov., isolated form sea water.</title>
        <authorList>
            <person name="Muhammad N."/>
            <person name="Vuong T.Q."/>
            <person name="Han H.L."/>
            <person name="Kim S.-G."/>
        </authorList>
    </citation>
    <scope>NUCLEOTIDE SEQUENCE</scope>
    <source>
        <strain evidence="2">SW4</strain>
    </source>
</reference>
<dbReference type="GO" id="GO:0005737">
    <property type="term" value="C:cytoplasm"/>
    <property type="evidence" value="ECO:0007669"/>
    <property type="project" value="TreeGrafter"/>
</dbReference>
<dbReference type="Pfam" id="PF01266">
    <property type="entry name" value="DAO"/>
    <property type="match status" value="1"/>
</dbReference>
<proteinExistence type="predicted"/>
<dbReference type="Gene3D" id="3.30.9.10">
    <property type="entry name" value="D-Amino Acid Oxidase, subunit A, domain 2"/>
    <property type="match status" value="1"/>
</dbReference>
<protein>
    <submittedName>
        <fullName evidence="2">FAD-dependent oxidoreductase</fullName>
    </submittedName>
</protein>
<dbReference type="EMBL" id="CP157199">
    <property type="protein sequence ID" value="XBG60517.1"/>
    <property type="molecule type" value="Genomic_DNA"/>
</dbReference>
<gene>
    <name evidence="2" type="ORF">ABGB03_11690</name>
</gene>